<evidence type="ECO:0000313" key="4">
    <source>
        <dbReference type="EMBL" id="GGP09862.1"/>
    </source>
</evidence>
<keyword evidence="2" id="KW-0732">Signal</keyword>
<feature type="compositionally biased region" description="Low complexity" evidence="1">
    <location>
        <begin position="63"/>
        <end position="77"/>
    </location>
</feature>
<accession>A0A918A6Z8</accession>
<gene>
    <name evidence="4" type="ORF">GCM10012278_47210</name>
</gene>
<evidence type="ECO:0000256" key="1">
    <source>
        <dbReference type="SAM" id="MobiDB-lite"/>
    </source>
</evidence>
<feature type="chain" id="PRO_5039242188" description="DUF4440 domain-containing protein" evidence="2">
    <location>
        <begin position="28"/>
        <end position="190"/>
    </location>
</feature>
<feature type="region of interest" description="Disordered" evidence="1">
    <location>
        <begin position="27"/>
        <end position="81"/>
    </location>
</feature>
<name>A0A918A6Z8_9ACTN</name>
<dbReference type="AlphaFoldDB" id="A0A918A6Z8"/>
<reference evidence="4" key="2">
    <citation type="submission" date="2020-09" db="EMBL/GenBank/DDBJ databases">
        <authorList>
            <person name="Sun Q."/>
            <person name="Zhou Y."/>
        </authorList>
    </citation>
    <scope>NUCLEOTIDE SEQUENCE</scope>
    <source>
        <strain evidence="4">CGMCC 4.7430</strain>
    </source>
</reference>
<feature type="domain" description="DUF4440" evidence="3">
    <location>
        <begin position="84"/>
        <end position="181"/>
    </location>
</feature>
<organism evidence="4 5">
    <name type="scientific">Nonomuraea glycinis</name>
    <dbReference type="NCBI Taxonomy" id="2047744"/>
    <lineage>
        <taxon>Bacteria</taxon>
        <taxon>Bacillati</taxon>
        <taxon>Actinomycetota</taxon>
        <taxon>Actinomycetes</taxon>
        <taxon>Streptosporangiales</taxon>
        <taxon>Streptosporangiaceae</taxon>
        <taxon>Nonomuraea</taxon>
    </lineage>
</organism>
<reference evidence="4" key="1">
    <citation type="journal article" date="2014" name="Int. J. Syst. Evol. Microbiol.">
        <title>Complete genome sequence of Corynebacterium casei LMG S-19264T (=DSM 44701T), isolated from a smear-ripened cheese.</title>
        <authorList>
            <consortium name="US DOE Joint Genome Institute (JGI-PGF)"/>
            <person name="Walter F."/>
            <person name="Albersmeier A."/>
            <person name="Kalinowski J."/>
            <person name="Ruckert C."/>
        </authorList>
    </citation>
    <scope>NUCLEOTIDE SEQUENCE</scope>
    <source>
        <strain evidence="4">CGMCC 4.7430</strain>
    </source>
</reference>
<evidence type="ECO:0000256" key="2">
    <source>
        <dbReference type="SAM" id="SignalP"/>
    </source>
</evidence>
<keyword evidence="5" id="KW-1185">Reference proteome</keyword>
<feature type="signal peptide" evidence="2">
    <location>
        <begin position="1"/>
        <end position="27"/>
    </location>
</feature>
<dbReference type="PROSITE" id="PS51257">
    <property type="entry name" value="PROKAR_LIPOPROTEIN"/>
    <property type="match status" value="1"/>
</dbReference>
<dbReference type="Gene3D" id="3.10.450.50">
    <property type="match status" value="1"/>
</dbReference>
<dbReference type="SUPFAM" id="SSF54427">
    <property type="entry name" value="NTF2-like"/>
    <property type="match status" value="1"/>
</dbReference>
<dbReference type="EMBL" id="BMNK01000008">
    <property type="protein sequence ID" value="GGP09862.1"/>
    <property type="molecule type" value="Genomic_DNA"/>
</dbReference>
<dbReference type="InterPro" id="IPR027843">
    <property type="entry name" value="DUF4440"/>
</dbReference>
<dbReference type="Proteomes" id="UP000660745">
    <property type="component" value="Unassembled WGS sequence"/>
</dbReference>
<comment type="caution">
    <text evidence="4">The sequence shown here is derived from an EMBL/GenBank/DDBJ whole genome shotgun (WGS) entry which is preliminary data.</text>
</comment>
<evidence type="ECO:0000259" key="3">
    <source>
        <dbReference type="Pfam" id="PF14534"/>
    </source>
</evidence>
<protein>
    <recommendedName>
        <fullName evidence="3">DUF4440 domain-containing protein</fullName>
    </recommendedName>
</protein>
<proteinExistence type="predicted"/>
<dbReference type="Pfam" id="PF14534">
    <property type="entry name" value="DUF4440"/>
    <property type="match status" value="1"/>
</dbReference>
<dbReference type="InterPro" id="IPR032710">
    <property type="entry name" value="NTF2-like_dom_sf"/>
</dbReference>
<feature type="compositionally biased region" description="Low complexity" evidence="1">
    <location>
        <begin position="35"/>
        <end position="54"/>
    </location>
</feature>
<sequence>MSTTSLRRGILLAAIVPALLTAGCAAGGTGQAMKGAASPPTAPSDTATDTGPPADMSPPATDTMSPSPSGTMSPSGGADAAAPRAVVEEFFSAMADKDTDKAVALFAPDAVAAVDGEPTAEGTEGLRSLIKGEEEETTGSPTIEEAMVVDSWAFVRATKGEGADETRAFFVLSKENSDWKIDRLMTNSAS</sequence>
<dbReference type="RefSeq" id="WP_189140862.1">
    <property type="nucleotide sequence ID" value="NZ_BMNK01000008.1"/>
</dbReference>
<evidence type="ECO:0000313" key="5">
    <source>
        <dbReference type="Proteomes" id="UP000660745"/>
    </source>
</evidence>